<keyword evidence="1" id="KW-0812">Transmembrane</keyword>
<sequence length="37" mass="4210">VELTVRQLRHRVSTWVVLGVGALLMVLLLAFYVDSVR</sequence>
<accession>A0A381SI51</accession>
<gene>
    <name evidence="2" type="ORF">METZ01_LOCUS56510</name>
</gene>
<feature type="non-terminal residue" evidence="2">
    <location>
        <position position="1"/>
    </location>
</feature>
<reference evidence="2" key="1">
    <citation type="submission" date="2018-05" db="EMBL/GenBank/DDBJ databases">
        <authorList>
            <person name="Lanie J.A."/>
            <person name="Ng W.-L."/>
            <person name="Kazmierczak K.M."/>
            <person name="Andrzejewski T.M."/>
            <person name="Davidsen T.M."/>
            <person name="Wayne K.J."/>
            <person name="Tettelin H."/>
            <person name="Glass J.I."/>
            <person name="Rusch D."/>
            <person name="Podicherti R."/>
            <person name="Tsui H.-C.T."/>
            <person name="Winkler M.E."/>
        </authorList>
    </citation>
    <scope>NUCLEOTIDE SEQUENCE</scope>
</reference>
<proteinExistence type="predicted"/>
<organism evidence="2">
    <name type="scientific">marine metagenome</name>
    <dbReference type="NCBI Taxonomy" id="408172"/>
    <lineage>
        <taxon>unclassified sequences</taxon>
        <taxon>metagenomes</taxon>
        <taxon>ecological metagenomes</taxon>
    </lineage>
</organism>
<keyword evidence="1" id="KW-1133">Transmembrane helix</keyword>
<feature type="transmembrane region" description="Helical" evidence="1">
    <location>
        <begin position="12"/>
        <end position="33"/>
    </location>
</feature>
<keyword evidence="1" id="KW-0472">Membrane</keyword>
<evidence type="ECO:0000313" key="2">
    <source>
        <dbReference type="EMBL" id="SVA03656.1"/>
    </source>
</evidence>
<feature type="non-terminal residue" evidence="2">
    <location>
        <position position="37"/>
    </location>
</feature>
<dbReference type="EMBL" id="UINC01003134">
    <property type="protein sequence ID" value="SVA03656.1"/>
    <property type="molecule type" value="Genomic_DNA"/>
</dbReference>
<protein>
    <submittedName>
        <fullName evidence="2">Uncharacterized protein</fullName>
    </submittedName>
</protein>
<evidence type="ECO:0000256" key="1">
    <source>
        <dbReference type="SAM" id="Phobius"/>
    </source>
</evidence>
<dbReference type="AlphaFoldDB" id="A0A381SI51"/>
<name>A0A381SI51_9ZZZZ</name>